<name>A0A2P2L865_RHIMU</name>
<dbReference type="EMBL" id="GGEC01033673">
    <property type="protein sequence ID" value="MBX14157.1"/>
    <property type="molecule type" value="Transcribed_RNA"/>
</dbReference>
<proteinExistence type="predicted"/>
<evidence type="ECO:0000313" key="1">
    <source>
        <dbReference type="EMBL" id="MBX14157.1"/>
    </source>
</evidence>
<protein>
    <submittedName>
        <fullName evidence="1">Uncharacterized protein</fullName>
    </submittedName>
</protein>
<reference evidence="1" key="1">
    <citation type="submission" date="2018-02" db="EMBL/GenBank/DDBJ databases">
        <title>Rhizophora mucronata_Transcriptome.</title>
        <authorList>
            <person name="Meera S.P."/>
            <person name="Sreeshan A."/>
            <person name="Augustine A."/>
        </authorList>
    </citation>
    <scope>NUCLEOTIDE SEQUENCE</scope>
    <source>
        <tissue evidence="1">Leaf</tissue>
    </source>
</reference>
<organism evidence="1">
    <name type="scientific">Rhizophora mucronata</name>
    <name type="common">Asiatic mangrove</name>
    <dbReference type="NCBI Taxonomy" id="61149"/>
    <lineage>
        <taxon>Eukaryota</taxon>
        <taxon>Viridiplantae</taxon>
        <taxon>Streptophyta</taxon>
        <taxon>Embryophyta</taxon>
        <taxon>Tracheophyta</taxon>
        <taxon>Spermatophyta</taxon>
        <taxon>Magnoliopsida</taxon>
        <taxon>eudicotyledons</taxon>
        <taxon>Gunneridae</taxon>
        <taxon>Pentapetalae</taxon>
        <taxon>rosids</taxon>
        <taxon>fabids</taxon>
        <taxon>Malpighiales</taxon>
        <taxon>Rhizophoraceae</taxon>
        <taxon>Rhizophora</taxon>
    </lineage>
</organism>
<dbReference type="AlphaFoldDB" id="A0A2P2L865"/>
<accession>A0A2P2L865</accession>
<sequence>MRSALTLASGRVVLLSLWFSVDLDRVYFLY</sequence>